<proteinExistence type="predicted"/>
<evidence type="ECO:0000313" key="1">
    <source>
        <dbReference type="EMBL" id="CBE69945.1"/>
    </source>
</evidence>
<dbReference type="EMBL" id="FP565575">
    <property type="protein sequence ID" value="CBE69945.1"/>
    <property type="molecule type" value="Genomic_DNA"/>
</dbReference>
<dbReference type="eggNOG" id="COG1192">
    <property type="taxonomic scope" value="Bacteria"/>
</dbReference>
<protein>
    <recommendedName>
        <fullName evidence="3">HNH endonuclease</fullName>
    </recommendedName>
</protein>
<reference evidence="1 2" key="1">
    <citation type="journal article" date="2010" name="Nature">
        <title>Nitrite-driven anaerobic methane oxidation by oxygenic bacteria.</title>
        <authorList>
            <person name="Ettwig K.F."/>
            <person name="Butler M.K."/>
            <person name="Le Paslier D."/>
            <person name="Pelletier E."/>
            <person name="Mangenot S."/>
            <person name="Kuypers M.M.M."/>
            <person name="Schreiber F."/>
            <person name="Dutilh B.E."/>
            <person name="Zedelius J."/>
            <person name="de Beer D."/>
            <person name="Gloerich J."/>
            <person name="Wessels H.J.C.T."/>
            <person name="van Allen T."/>
            <person name="Luesken F."/>
            <person name="Wu M."/>
            <person name="van de Pas-Schoonen K.T."/>
            <person name="Op den Camp H.J.M."/>
            <person name="Janssen-Megens E.M."/>
            <person name="Francoijs K-J."/>
            <person name="Stunnenberg H."/>
            <person name="Weissenbach J."/>
            <person name="Jetten M.S.M."/>
            <person name="Strous M."/>
        </authorList>
    </citation>
    <scope>NUCLEOTIDE SEQUENCE [LARGE SCALE GENOMIC DNA]</scope>
</reference>
<dbReference type="AlphaFoldDB" id="D5MLN8"/>
<dbReference type="Proteomes" id="UP000006898">
    <property type="component" value="Chromosome"/>
</dbReference>
<name>D5MLN8_METO1</name>
<dbReference type="HOGENOM" id="CLU_1092760_0_0_0"/>
<dbReference type="STRING" id="671143.DAMO_2872"/>
<sequence length="254" mass="28313">MRDDFTEDVKRAIANRVANRCSNLECRAVTSGPQLDSAKTLNVGVAAHITAASAGGPRYDSSLSSEERSHPNNGIWLCQTCAKLVDNDFFRYSADLLREWKSKAEEAAFSEIGKTANRISDTQAERFPGRLRIELPEPVNPIGYWSSGGSYVSGWRFKVRLIAEGQPLDIIELGVTEEGVGTWTINEIFREADGRKAPFPIPVERSTEFWIDVRSPQAFDAKPASVGPITLWFRDHTQRSGNSHKHVIPQPPMR</sequence>
<evidence type="ECO:0000313" key="2">
    <source>
        <dbReference type="Proteomes" id="UP000006898"/>
    </source>
</evidence>
<gene>
    <name evidence="1" type="ORF">DAMO_2872</name>
</gene>
<accession>D5MLN8</accession>
<evidence type="ECO:0008006" key="3">
    <source>
        <dbReference type="Google" id="ProtNLM"/>
    </source>
</evidence>
<organism evidence="1 2">
    <name type="scientific">Methylomirabilis oxygeniifera</name>
    <dbReference type="NCBI Taxonomy" id="671143"/>
    <lineage>
        <taxon>Bacteria</taxon>
        <taxon>Candidatus Methylomirabilota</taxon>
        <taxon>Candidatus Methylomirabilia</taxon>
        <taxon>Candidatus Methylomirabilales</taxon>
        <taxon>Candidatus Methylomirabilaceae</taxon>
        <taxon>Candidatus Methylomirabilis</taxon>
    </lineage>
</organism>
<dbReference type="KEGG" id="mox:DAMO_2872"/>